<dbReference type="AlphaFoldDB" id="G0TRR4"/>
<reference evidence="2" key="1">
    <citation type="journal article" date="2012" name="Proc. Natl. Acad. Sci. U.S.A.">
        <title>Antigenic diversity is generated by distinct evolutionary mechanisms in African trypanosome species.</title>
        <authorList>
            <person name="Jackson A.P."/>
            <person name="Berry A."/>
            <person name="Aslett M."/>
            <person name="Allison H.C."/>
            <person name="Burton P."/>
            <person name="Vavrova-Anderson J."/>
            <person name="Brown R."/>
            <person name="Browne H."/>
            <person name="Corton N."/>
            <person name="Hauser H."/>
            <person name="Gamble J."/>
            <person name="Gilderthorp R."/>
            <person name="Marcello L."/>
            <person name="McQuillan J."/>
            <person name="Otto T.D."/>
            <person name="Quail M.A."/>
            <person name="Sanders M.J."/>
            <person name="van Tonder A."/>
            <person name="Ginger M.L."/>
            <person name="Field M.C."/>
            <person name="Barry J.D."/>
            <person name="Hertz-Fowler C."/>
            <person name="Berriman M."/>
        </authorList>
    </citation>
    <scope>NUCLEOTIDE SEQUENCE</scope>
    <source>
        <strain evidence="2">Y486</strain>
    </source>
</reference>
<feature type="region of interest" description="Disordered" evidence="1">
    <location>
        <begin position="1"/>
        <end position="20"/>
    </location>
</feature>
<gene>
    <name evidence="2" type="ORF">TVY486_0200488</name>
</gene>
<name>G0TRR4_TRYVY</name>
<evidence type="ECO:0000313" key="2">
    <source>
        <dbReference type="EMBL" id="CCC46636.1"/>
    </source>
</evidence>
<organism evidence="2">
    <name type="scientific">Trypanosoma vivax (strain Y486)</name>
    <dbReference type="NCBI Taxonomy" id="1055687"/>
    <lineage>
        <taxon>Eukaryota</taxon>
        <taxon>Discoba</taxon>
        <taxon>Euglenozoa</taxon>
        <taxon>Kinetoplastea</taxon>
        <taxon>Metakinetoplastina</taxon>
        <taxon>Trypanosomatida</taxon>
        <taxon>Trypanosomatidae</taxon>
        <taxon>Trypanosoma</taxon>
        <taxon>Duttonella</taxon>
    </lineage>
</organism>
<accession>G0TRR4</accession>
<proteinExistence type="predicted"/>
<evidence type="ECO:0000256" key="1">
    <source>
        <dbReference type="SAM" id="MobiDB-lite"/>
    </source>
</evidence>
<sequence length="108" mass="12643">MYRRALCRQRSWGNSQGQPLRLHDPRGRFNLDEAAAALDLDPAYAASLYRPLHYTYHLKGQLYPAERGRPSRPGSLSASRGRMFPLFKRNERLHNQFMRLDRNQLTTD</sequence>
<protein>
    <submittedName>
        <fullName evidence="2">Uncharacterized protein</fullName>
    </submittedName>
</protein>
<dbReference type="VEuPathDB" id="TriTrypDB:TvY486_0200488"/>
<dbReference type="EMBL" id="HE573018">
    <property type="protein sequence ID" value="CCC46636.1"/>
    <property type="molecule type" value="Genomic_DNA"/>
</dbReference>